<accession>A0A2G5P5N9</accession>
<dbReference type="EMBL" id="PDCN02000025">
    <property type="protein sequence ID" value="PIB73689.1"/>
    <property type="molecule type" value="Genomic_DNA"/>
</dbReference>
<dbReference type="Pfam" id="PF00116">
    <property type="entry name" value="COX2"/>
    <property type="match status" value="1"/>
</dbReference>
<dbReference type="STRING" id="85968.GCA_900073015_03332"/>
<evidence type="ECO:0000256" key="11">
    <source>
        <dbReference type="ARBA" id="ARBA00023008"/>
    </source>
</evidence>
<evidence type="ECO:0000256" key="12">
    <source>
        <dbReference type="ARBA" id="ARBA00023136"/>
    </source>
</evidence>
<evidence type="ECO:0000256" key="6">
    <source>
        <dbReference type="ARBA" id="ARBA00022692"/>
    </source>
</evidence>
<evidence type="ECO:0000256" key="17">
    <source>
        <dbReference type="SAM" id="Phobius"/>
    </source>
</evidence>
<dbReference type="Gene3D" id="1.10.287.90">
    <property type="match status" value="1"/>
</dbReference>
<dbReference type="InterPro" id="IPR002429">
    <property type="entry name" value="CcO_II-like_C"/>
</dbReference>
<evidence type="ECO:0000256" key="3">
    <source>
        <dbReference type="ARBA" id="ARBA00007866"/>
    </source>
</evidence>
<keyword evidence="6 17" id="KW-0812">Transmembrane</keyword>
<comment type="similarity">
    <text evidence="3">Belongs to the cytochrome c oxidase subunit 2 family.</text>
</comment>
<dbReference type="PROSITE" id="PS00078">
    <property type="entry name" value="COX2"/>
    <property type="match status" value="1"/>
</dbReference>
<evidence type="ECO:0000259" key="18">
    <source>
        <dbReference type="PROSITE" id="PS50857"/>
    </source>
</evidence>
<dbReference type="Proteomes" id="UP000230551">
    <property type="component" value="Unassembled WGS sequence"/>
</dbReference>
<dbReference type="PANTHER" id="PTHR22888:SF9">
    <property type="entry name" value="CYTOCHROME C OXIDASE SUBUNIT 2"/>
    <property type="match status" value="1"/>
</dbReference>
<proteinExistence type="inferred from homology"/>
<dbReference type="RefSeq" id="WP_090592228.1">
    <property type="nucleotide sequence ID" value="NZ_CP104302.1"/>
</dbReference>
<dbReference type="GO" id="GO:0042773">
    <property type="term" value="P:ATP synthesis coupled electron transport"/>
    <property type="evidence" value="ECO:0007669"/>
    <property type="project" value="TreeGrafter"/>
</dbReference>
<comment type="caution">
    <text evidence="19">The sequence shown here is derived from an EMBL/GenBank/DDBJ whole genome shotgun (WGS) entry which is preliminary data.</text>
</comment>
<evidence type="ECO:0000256" key="5">
    <source>
        <dbReference type="ARBA" id="ARBA00022448"/>
    </source>
</evidence>
<comment type="cofactor">
    <cofactor evidence="1">
        <name>heme</name>
        <dbReference type="ChEBI" id="CHEBI:30413"/>
    </cofactor>
</comment>
<dbReference type="EC" id="7.1.1.9" evidence="4"/>
<dbReference type="OrthoDB" id="9781261at2"/>
<dbReference type="PANTHER" id="PTHR22888">
    <property type="entry name" value="CYTOCHROME C OXIDASE, SUBUNIT II"/>
    <property type="match status" value="1"/>
</dbReference>
<comment type="function">
    <text evidence="13">Subunits I and II form the functional core of the enzyme complex. Electrons originating in cytochrome c are transferred via heme a and Cu(A) to the binuclear center formed by heme a3 and Cu(B).</text>
</comment>
<keyword evidence="11" id="KW-0186">Copper</keyword>
<dbReference type="GO" id="GO:0005507">
    <property type="term" value="F:copper ion binding"/>
    <property type="evidence" value="ECO:0007669"/>
    <property type="project" value="InterPro"/>
</dbReference>
<dbReference type="SUPFAM" id="SSF49503">
    <property type="entry name" value="Cupredoxins"/>
    <property type="match status" value="1"/>
</dbReference>
<feature type="transmembrane region" description="Helical" evidence="17">
    <location>
        <begin position="30"/>
        <end position="51"/>
    </location>
</feature>
<evidence type="ECO:0000256" key="14">
    <source>
        <dbReference type="ARBA" id="ARBA00031399"/>
    </source>
</evidence>
<gene>
    <name evidence="19" type="ORF">CQY22_015580</name>
</gene>
<keyword evidence="9" id="KW-0249">Electron transport</keyword>
<comment type="subcellular location">
    <subcellularLocation>
        <location evidence="2">Membrane</location>
        <topology evidence="2">Multi-pass membrane protein</topology>
    </subcellularLocation>
</comment>
<dbReference type="InterPro" id="IPR036257">
    <property type="entry name" value="Cyt_c_oxidase_su2_TM_sf"/>
</dbReference>
<evidence type="ECO:0000256" key="8">
    <source>
        <dbReference type="ARBA" id="ARBA00022967"/>
    </source>
</evidence>
<evidence type="ECO:0000313" key="20">
    <source>
        <dbReference type="Proteomes" id="UP000230551"/>
    </source>
</evidence>
<dbReference type="InterPro" id="IPR045187">
    <property type="entry name" value="CcO_II"/>
</dbReference>
<name>A0A2G5P5N9_9MYCO</name>
<keyword evidence="12 17" id="KW-0472">Membrane</keyword>
<comment type="catalytic activity">
    <reaction evidence="15">
        <text>4 Fe(II)-[cytochrome c] + O2 + 8 H(+)(in) = 4 Fe(III)-[cytochrome c] + 2 H2O + 4 H(+)(out)</text>
        <dbReference type="Rhea" id="RHEA:11436"/>
        <dbReference type="Rhea" id="RHEA-COMP:10350"/>
        <dbReference type="Rhea" id="RHEA-COMP:14399"/>
        <dbReference type="ChEBI" id="CHEBI:15377"/>
        <dbReference type="ChEBI" id="CHEBI:15378"/>
        <dbReference type="ChEBI" id="CHEBI:15379"/>
        <dbReference type="ChEBI" id="CHEBI:29033"/>
        <dbReference type="ChEBI" id="CHEBI:29034"/>
        <dbReference type="EC" id="7.1.1.9"/>
    </reaction>
</comment>
<feature type="transmembrane region" description="Helical" evidence="17">
    <location>
        <begin position="113"/>
        <end position="133"/>
    </location>
</feature>
<dbReference type="GO" id="GO:0016020">
    <property type="term" value="C:membrane"/>
    <property type="evidence" value="ECO:0007669"/>
    <property type="project" value="UniProtKB-SubCell"/>
</dbReference>
<dbReference type="PROSITE" id="PS50857">
    <property type="entry name" value="COX2_CUA"/>
    <property type="match status" value="1"/>
</dbReference>
<dbReference type="Gene3D" id="2.60.40.420">
    <property type="entry name" value="Cupredoxins - blue copper proteins"/>
    <property type="match status" value="1"/>
</dbReference>
<evidence type="ECO:0000256" key="4">
    <source>
        <dbReference type="ARBA" id="ARBA00012949"/>
    </source>
</evidence>
<evidence type="ECO:0000313" key="19">
    <source>
        <dbReference type="EMBL" id="PIB73689.1"/>
    </source>
</evidence>
<evidence type="ECO:0000256" key="16">
    <source>
        <dbReference type="SAM" id="MobiDB-lite"/>
    </source>
</evidence>
<keyword evidence="20" id="KW-1185">Reference proteome</keyword>
<dbReference type="InterPro" id="IPR001505">
    <property type="entry name" value="Copper_CuA"/>
</dbReference>
<dbReference type="AlphaFoldDB" id="A0A2G5P5N9"/>
<organism evidence="19 20">
    <name type="scientific">Mycolicibacterium brumae</name>
    <dbReference type="NCBI Taxonomy" id="85968"/>
    <lineage>
        <taxon>Bacteria</taxon>
        <taxon>Bacillati</taxon>
        <taxon>Actinomycetota</taxon>
        <taxon>Actinomycetes</taxon>
        <taxon>Mycobacteriales</taxon>
        <taxon>Mycobacteriaceae</taxon>
        <taxon>Mycolicibacterium</taxon>
    </lineage>
</organism>
<evidence type="ECO:0000256" key="15">
    <source>
        <dbReference type="ARBA" id="ARBA00047816"/>
    </source>
</evidence>
<keyword evidence="5" id="KW-0813">Transport</keyword>
<feature type="domain" description="Cytochrome oxidase subunit II copper A binding" evidence="18">
    <location>
        <begin position="147"/>
        <end position="320"/>
    </location>
</feature>
<dbReference type="SUPFAM" id="SSF81464">
    <property type="entry name" value="Cytochrome c oxidase subunit II-like, transmembrane region"/>
    <property type="match status" value="1"/>
</dbReference>
<reference evidence="19 20" key="1">
    <citation type="journal article" date="2017" name="Infect. Genet. Evol.">
        <title>The new phylogeny of the genus Mycobacterium: The old and the news.</title>
        <authorList>
            <person name="Tortoli E."/>
            <person name="Fedrizzi T."/>
            <person name="Meehan C.J."/>
            <person name="Trovato A."/>
            <person name="Grottola A."/>
            <person name="Giacobazzi E."/>
            <person name="Serpini G.F."/>
            <person name="Tagliazucchi S."/>
            <person name="Fabio A."/>
            <person name="Bettua C."/>
            <person name="Bertorelli R."/>
            <person name="Frascaro F."/>
            <person name="De Sanctis V."/>
            <person name="Pecorari M."/>
            <person name="Jousson O."/>
            <person name="Segata N."/>
            <person name="Cirillo D.M."/>
        </authorList>
    </citation>
    <scope>NUCLEOTIDE SEQUENCE [LARGE SCALE GENOMIC DNA]</scope>
    <source>
        <strain evidence="19 20">CIP1034565</strain>
    </source>
</reference>
<evidence type="ECO:0000256" key="10">
    <source>
        <dbReference type="ARBA" id="ARBA00022989"/>
    </source>
</evidence>
<keyword evidence="7" id="KW-0479">Metal-binding</keyword>
<keyword evidence="8" id="KW-1278">Translocase</keyword>
<evidence type="ECO:0000256" key="9">
    <source>
        <dbReference type="ARBA" id="ARBA00022982"/>
    </source>
</evidence>
<dbReference type="GO" id="GO:0004129">
    <property type="term" value="F:cytochrome-c oxidase activity"/>
    <property type="evidence" value="ECO:0007669"/>
    <property type="project" value="UniProtKB-EC"/>
</dbReference>
<evidence type="ECO:0000256" key="7">
    <source>
        <dbReference type="ARBA" id="ARBA00022723"/>
    </source>
</evidence>
<keyword evidence="10 17" id="KW-1133">Transmembrane helix</keyword>
<feature type="transmembrane region" description="Helical" evidence="17">
    <location>
        <begin position="71"/>
        <end position="92"/>
    </location>
</feature>
<sequence>MRLELHTGGATVRTRGQGISGPRSTRLRKIALVGMLAVTAIAMSGCTWKDAIGLGWPKGATDQAKPNYELWIWSVVAAFVIGAIVLFLLFWTTTFHRHKKGDRELPRQFGYNMPLELVLTIIPFVIISILFYFTVKVQDEMTHLADDPEVVVDVTAFQWNWKFGYQKVNFDGLNYDGVDETRQGKLTSAPEGVDEHGHEKVGAIRGKNPTDLSFLNFDKIETLGTSSEIPVLVLPAQKRVEFVLNARDVVHSFWVPEFLFKRDVMPYPAANNQVNRFQVTGMDEGAVVGRCAEMCGTYHAMMNFEIRTVSPENFKTYLAKREQGASNAEALQAIGEPPLAVTTAPFDTRRGEQAPEPRN</sequence>
<evidence type="ECO:0000256" key="13">
    <source>
        <dbReference type="ARBA" id="ARBA00024688"/>
    </source>
</evidence>
<protein>
    <recommendedName>
        <fullName evidence="4">cytochrome-c oxidase</fullName>
        <ecNumber evidence="4">7.1.1.9</ecNumber>
    </recommendedName>
    <alternativeName>
        <fullName evidence="14">Cytochrome aa3 subunit 2</fullName>
    </alternativeName>
</protein>
<evidence type="ECO:0000256" key="2">
    <source>
        <dbReference type="ARBA" id="ARBA00004141"/>
    </source>
</evidence>
<dbReference type="InterPro" id="IPR008972">
    <property type="entry name" value="Cupredoxin"/>
</dbReference>
<feature type="region of interest" description="Disordered" evidence="16">
    <location>
        <begin position="1"/>
        <end position="21"/>
    </location>
</feature>
<evidence type="ECO:0000256" key="1">
    <source>
        <dbReference type="ARBA" id="ARBA00001971"/>
    </source>
</evidence>